<dbReference type="InterPro" id="IPR050300">
    <property type="entry name" value="GDXG_lipolytic_enzyme"/>
</dbReference>
<dbReference type="Proteomes" id="UP000522333">
    <property type="component" value="Unassembled WGS sequence"/>
</dbReference>
<dbReference type="Pfam" id="PF20434">
    <property type="entry name" value="BD-FAE"/>
    <property type="match status" value="1"/>
</dbReference>
<dbReference type="InterPro" id="IPR049492">
    <property type="entry name" value="BD-FAE-like_dom"/>
</dbReference>
<dbReference type="GO" id="GO:0016787">
    <property type="term" value="F:hydrolase activity"/>
    <property type="evidence" value="ECO:0007669"/>
    <property type="project" value="UniProtKB-KW"/>
</dbReference>
<comment type="caution">
    <text evidence="3">The sequence shown here is derived from an EMBL/GenBank/DDBJ whole genome shotgun (WGS) entry which is preliminary data.</text>
</comment>
<dbReference type="SUPFAM" id="SSF53474">
    <property type="entry name" value="alpha/beta-Hydrolases"/>
    <property type="match status" value="1"/>
</dbReference>
<dbReference type="AlphaFoldDB" id="A0A848CEN6"/>
<proteinExistence type="predicted"/>
<dbReference type="RefSeq" id="WP_168936095.1">
    <property type="nucleotide sequence ID" value="NZ_CAUBIM010000014.1"/>
</dbReference>
<protein>
    <submittedName>
        <fullName evidence="3">Alpha/beta hydrolase</fullName>
    </submittedName>
</protein>
<keyword evidence="1 3" id="KW-0378">Hydrolase</keyword>
<evidence type="ECO:0000256" key="1">
    <source>
        <dbReference type="ARBA" id="ARBA00022801"/>
    </source>
</evidence>
<organism evidence="3 4">
    <name type="scientific">Desulfovibrio piger</name>
    <dbReference type="NCBI Taxonomy" id="901"/>
    <lineage>
        <taxon>Bacteria</taxon>
        <taxon>Pseudomonadati</taxon>
        <taxon>Thermodesulfobacteriota</taxon>
        <taxon>Desulfovibrionia</taxon>
        <taxon>Desulfovibrionales</taxon>
        <taxon>Desulfovibrionaceae</taxon>
        <taxon>Desulfovibrio</taxon>
    </lineage>
</organism>
<gene>
    <name evidence="3" type="ORF">HF854_09670</name>
</gene>
<dbReference type="InterPro" id="IPR029058">
    <property type="entry name" value="AB_hydrolase_fold"/>
</dbReference>
<sequence>MISREFLDSVRCTEDIVYKTSGGHRLLLDLYGPARPSGLPGPLLLLLHGGGWFRQSKKTEIVPRFLNTVGADLINGHGWQIAAVEYRMLREHAVFPDQLTDCCDAARFFIKHADQYHVDPRNIFAAGSSAGGYAAIMMASETERWKDAPELASLHVDLAAAVSFSGVLDTAWIVESGDRKVDETGDGRIRYCMQCLLSPQRLHDRELWKESSPRSYLHAGSAPALLVYGTADSLVTPDHAADFFRYARSLGLDWEELPVINGEHNFAPATAETPTIPDRLTIYRTARDFLLRHVRR</sequence>
<reference evidence="3 4" key="1">
    <citation type="submission" date="2020-04" db="EMBL/GenBank/DDBJ databases">
        <authorList>
            <person name="Hitch T.C.A."/>
            <person name="Wylensek D."/>
            <person name="Clavel T."/>
        </authorList>
    </citation>
    <scope>NUCLEOTIDE SEQUENCE [LARGE SCALE GENOMIC DNA]</scope>
    <source>
        <strain evidence="3 4">PG-251-APC-1</strain>
    </source>
</reference>
<evidence type="ECO:0000259" key="2">
    <source>
        <dbReference type="Pfam" id="PF20434"/>
    </source>
</evidence>
<name>A0A848CEN6_9BACT</name>
<accession>A0A848CEN6</accession>
<dbReference type="EMBL" id="JABAFY010000041">
    <property type="protein sequence ID" value="NME52778.1"/>
    <property type="molecule type" value="Genomic_DNA"/>
</dbReference>
<evidence type="ECO:0000313" key="3">
    <source>
        <dbReference type="EMBL" id="NME52778.1"/>
    </source>
</evidence>
<dbReference type="Gene3D" id="3.40.50.1820">
    <property type="entry name" value="alpha/beta hydrolase"/>
    <property type="match status" value="1"/>
</dbReference>
<evidence type="ECO:0000313" key="4">
    <source>
        <dbReference type="Proteomes" id="UP000522333"/>
    </source>
</evidence>
<dbReference type="PANTHER" id="PTHR48081">
    <property type="entry name" value="AB HYDROLASE SUPERFAMILY PROTEIN C4A8.06C"/>
    <property type="match status" value="1"/>
</dbReference>
<feature type="domain" description="BD-FAE-like" evidence="2">
    <location>
        <begin position="28"/>
        <end position="243"/>
    </location>
</feature>